<dbReference type="Pfam" id="PF18027">
    <property type="entry name" value="Pepdidase_M14_N"/>
    <property type="match status" value="1"/>
</dbReference>
<comment type="caution">
    <text evidence="5">The sequence shown here is derived from an EMBL/GenBank/DDBJ whole genome shotgun (WGS) entry which is preliminary data.</text>
</comment>
<name>A0A5C6CDE0_9BACT</name>
<comment type="caution">
    <text evidence="2">Lacks conserved residue(s) required for the propagation of feature annotation.</text>
</comment>
<evidence type="ECO:0000256" key="3">
    <source>
        <dbReference type="SAM" id="SignalP"/>
    </source>
</evidence>
<accession>A0A5C6CDE0</accession>
<evidence type="ECO:0000256" key="1">
    <source>
        <dbReference type="ARBA" id="ARBA00001947"/>
    </source>
</evidence>
<dbReference type="InterPro" id="IPR050821">
    <property type="entry name" value="Cytosolic_carboxypeptidase"/>
</dbReference>
<dbReference type="Pfam" id="PF00246">
    <property type="entry name" value="Peptidase_M14"/>
    <property type="match status" value="1"/>
</dbReference>
<keyword evidence="5" id="KW-0378">Hydrolase</keyword>
<feature type="signal peptide" evidence="3">
    <location>
        <begin position="1"/>
        <end position="24"/>
    </location>
</feature>
<dbReference type="SUPFAM" id="SSF53187">
    <property type="entry name" value="Zn-dependent exopeptidases"/>
    <property type="match status" value="1"/>
</dbReference>
<gene>
    <name evidence="5" type="ORF">Pla52o_24050</name>
</gene>
<evidence type="ECO:0000259" key="4">
    <source>
        <dbReference type="PROSITE" id="PS52035"/>
    </source>
</evidence>
<feature type="domain" description="Peptidase M14" evidence="4">
    <location>
        <begin position="156"/>
        <end position="414"/>
    </location>
</feature>
<dbReference type="Gene3D" id="2.60.40.3120">
    <property type="match status" value="1"/>
</dbReference>
<sequence precursor="true">MQFPSTLTSLISVCLLALGSVASADPINNAPQLVVDADFEGGSARVLEIDQKNGHISIMPDGDPTRGWPAWWFFRVSGLTHNQALKVSVFAPSQILPNGVAGAGKPLDGSWALPSQATWSSDGKTWNRTPAGKRDGTGITYELKSPGSELWIAWGPPATPTALNGWMDQVAAKHDSVRTFVLAKTLEGREVRGVRVASGDDSDRTRPVIWLHARQHAWESGSSWVARGIVQWLVGGSEDAAWVRSNTEVYVVPILDVDRAATGDGGKESIPHDHNRDWSDRPHYPEIAAVQKKVRAWSDDNRLAVFVDLHNPSPNDGTAFFYVASNDVLSSARRSQRDRFLDVVHDRYDGEIPLTRETRSSGPGYHPLWHRMSRTWVTQHGNEDAIAVCLETPWNLSRSTTKGYESVGAGLAKGIAGFLQERCKAQEIR</sequence>
<dbReference type="GO" id="GO:0008270">
    <property type="term" value="F:zinc ion binding"/>
    <property type="evidence" value="ECO:0007669"/>
    <property type="project" value="InterPro"/>
</dbReference>
<dbReference type="InterPro" id="IPR040626">
    <property type="entry name" value="Pepdidase_M14_N"/>
</dbReference>
<dbReference type="Gene3D" id="3.40.630.10">
    <property type="entry name" value="Zn peptidases"/>
    <property type="match status" value="1"/>
</dbReference>
<comment type="similarity">
    <text evidence="2">Belongs to the peptidase M14 family.</text>
</comment>
<dbReference type="InterPro" id="IPR000834">
    <property type="entry name" value="Peptidase_M14"/>
</dbReference>
<keyword evidence="6" id="KW-1185">Reference proteome</keyword>
<dbReference type="AlphaFoldDB" id="A0A5C6CDE0"/>
<dbReference type="PROSITE" id="PS52035">
    <property type="entry name" value="PEPTIDASE_M14"/>
    <property type="match status" value="1"/>
</dbReference>
<feature type="chain" id="PRO_5022988187" evidence="3">
    <location>
        <begin position="25"/>
        <end position="429"/>
    </location>
</feature>
<keyword evidence="5" id="KW-0121">Carboxypeptidase</keyword>
<dbReference type="PANTHER" id="PTHR12756:SF11">
    <property type="entry name" value="CYTOSOLIC CARBOXYPEPTIDASE 1"/>
    <property type="match status" value="1"/>
</dbReference>
<dbReference type="GO" id="GO:0004181">
    <property type="term" value="F:metallocarboxypeptidase activity"/>
    <property type="evidence" value="ECO:0007669"/>
    <property type="project" value="InterPro"/>
</dbReference>
<evidence type="ECO:0000256" key="2">
    <source>
        <dbReference type="PROSITE-ProRule" id="PRU01379"/>
    </source>
</evidence>
<evidence type="ECO:0000313" key="5">
    <source>
        <dbReference type="EMBL" id="TWU22873.1"/>
    </source>
</evidence>
<keyword evidence="3" id="KW-0732">Signal</keyword>
<reference evidence="5 6" key="1">
    <citation type="submission" date="2019-02" db="EMBL/GenBank/DDBJ databases">
        <title>Deep-cultivation of Planctomycetes and their phenomic and genomic characterization uncovers novel biology.</title>
        <authorList>
            <person name="Wiegand S."/>
            <person name="Jogler M."/>
            <person name="Boedeker C."/>
            <person name="Pinto D."/>
            <person name="Vollmers J."/>
            <person name="Rivas-Marin E."/>
            <person name="Kohn T."/>
            <person name="Peeters S.H."/>
            <person name="Heuer A."/>
            <person name="Rast P."/>
            <person name="Oberbeckmann S."/>
            <person name="Bunk B."/>
            <person name="Jeske O."/>
            <person name="Meyerdierks A."/>
            <person name="Storesund J.E."/>
            <person name="Kallscheuer N."/>
            <person name="Luecker S."/>
            <person name="Lage O.M."/>
            <person name="Pohl T."/>
            <person name="Merkel B.J."/>
            <person name="Hornburger P."/>
            <person name="Mueller R.-W."/>
            <person name="Bruemmer F."/>
            <person name="Labrenz M."/>
            <person name="Spormann A.M."/>
            <person name="Op Den Camp H."/>
            <person name="Overmann J."/>
            <person name="Amann R."/>
            <person name="Jetten M.S.M."/>
            <person name="Mascher T."/>
            <person name="Medema M.H."/>
            <person name="Devos D.P."/>
            <person name="Kaster A.-K."/>
            <person name="Ovreas L."/>
            <person name="Rohde M."/>
            <person name="Galperin M.Y."/>
            <person name="Jogler C."/>
        </authorList>
    </citation>
    <scope>NUCLEOTIDE SEQUENCE [LARGE SCALE GENOMIC DNA]</scope>
    <source>
        <strain evidence="5 6">Pla52o</strain>
    </source>
</reference>
<dbReference type="RefSeq" id="WP_197169172.1">
    <property type="nucleotide sequence ID" value="NZ_SJPT01000004.1"/>
</dbReference>
<proteinExistence type="inferred from homology"/>
<organism evidence="5 6">
    <name type="scientific">Novipirellula galeiformis</name>
    <dbReference type="NCBI Taxonomy" id="2528004"/>
    <lineage>
        <taxon>Bacteria</taxon>
        <taxon>Pseudomonadati</taxon>
        <taxon>Planctomycetota</taxon>
        <taxon>Planctomycetia</taxon>
        <taxon>Pirellulales</taxon>
        <taxon>Pirellulaceae</taxon>
        <taxon>Novipirellula</taxon>
    </lineage>
</organism>
<dbReference type="PANTHER" id="PTHR12756">
    <property type="entry name" value="CYTOSOLIC CARBOXYPEPTIDASE"/>
    <property type="match status" value="1"/>
</dbReference>
<comment type="cofactor">
    <cofactor evidence="1">
        <name>Zn(2+)</name>
        <dbReference type="ChEBI" id="CHEBI:29105"/>
    </cofactor>
</comment>
<protein>
    <submittedName>
        <fullName evidence="5">Zinc carboxypeptidase</fullName>
    </submittedName>
</protein>
<dbReference type="EMBL" id="SJPT01000004">
    <property type="protein sequence ID" value="TWU22873.1"/>
    <property type="molecule type" value="Genomic_DNA"/>
</dbReference>
<keyword evidence="5" id="KW-0645">Protease</keyword>
<dbReference type="GO" id="GO:0006508">
    <property type="term" value="P:proteolysis"/>
    <property type="evidence" value="ECO:0007669"/>
    <property type="project" value="InterPro"/>
</dbReference>
<dbReference type="Proteomes" id="UP000316304">
    <property type="component" value="Unassembled WGS sequence"/>
</dbReference>
<evidence type="ECO:0000313" key="6">
    <source>
        <dbReference type="Proteomes" id="UP000316304"/>
    </source>
</evidence>